<dbReference type="CDD" id="cd02440">
    <property type="entry name" value="AdoMet_MTases"/>
    <property type="match status" value="1"/>
</dbReference>
<dbReference type="EMBL" id="JACHDB010000001">
    <property type="protein sequence ID" value="MBB5431193.1"/>
    <property type="molecule type" value="Genomic_DNA"/>
</dbReference>
<proteinExistence type="predicted"/>
<dbReference type="SUPFAM" id="SSF53335">
    <property type="entry name" value="S-adenosyl-L-methionine-dependent methyltransferases"/>
    <property type="match status" value="1"/>
</dbReference>
<gene>
    <name evidence="2" type="ORF">HDA36_001277</name>
</gene>
<keyword evidence="2" id="KW-0489">Methyltransferase</keyword>
<sequence>MPDHRDPYARSAEFIDLLIAPWWRANAAAVAEAVRAAAGPEGPVVDAGAGSGRGTRLLLRELPDAEVLAVEPSPALRSVLLARAADPDWGEGRVTVSGADLLSARLPGRIGGLLAMNILGHFPAERRAELWALLAERLAPRRGALVNLAPPLTPAAVPRTPMSEAAVGRRTYRGWGEARPTGGDSVVWRMTYRVEEDGQEVSSAEVEYAWHVLDEQGLRDEAARHGLQVRRTGPEEAALFLLHRSGEGRAEA</sequence>
<evidence type="ECO:0000259" key="1">
    <source>
        <dbReference type="Pfam" id="PF13649"/>
    </source>
</evidence>
<accession>A0A7W8QJY6</accession>
<reference evidence="2 3" key="1">
    <citation type="submission" date="2020-08" db="EMBL/GenBank/DDBJ databases">
        <title>Sequencing the genomes of 1000 actinobacteria strains.</title>
        <authorList>
            <person name="Klenk H.-P."/>
        </authorList>
    </citation>
    <scope>NUCLEOTIDE SEQUENCE [LARGE SCALE GENOMIC DNA]</scope>
    <source>
        <strain evidence="2 3">DSM 44551</strain>
    </source>
</reference>
<dbReference type="InterPro" id="IPR029063">
    <property type="entry name" value="SAM-dependent_MTases_sf"/>
</dbReference>
<dbReference type="AlphaFoldDB" id="A0A7W8QJY6"/>
<evidence type="ECO:0000313" key="3">
    <source>
        <dbReference type="Proteomes" id="UP000572635"/>
    </source>
</evidence>
<dbReference type="Pfam" id="PF13649">
    <property type="entry name" value="Methyltransf_25"/>
    <property type="match status" value="1"/>
</dbReference>
<evidence type="ECO:0000313" key="2">
    <source>
        <dbReference type="EMBL" id="MBB5431193.1"/>
    </source>
</evidence>
<comment type="caution">
    <text evidence="2">The sequence shown here is derived from an EMBL/GenBank/DDBJ whole genome shotgun (WGS) entry which is preliminary data.</text>
</comment>
<name>A0A7W8QJY6_9ACTN</name>
<dbReference type="RefSeq" id="WP_184390450.1">
    <property type="nucleotide sequence ID" value="NZ_BAAAJD010000007.1"/>
</dbReference>
<protein>
    <submittedName>
        <fullName evidence="2">SAM-dependent methyltransferase</fullName>
    </submittedName>
</protein>
<keyword evidence="3" id="KW-1185">Reference proteome</keyword>
<organism evidence="2 3">
    <name type="scientific">Nocardiopsis composta</name>
    <dbReference type="NCBI Taxonomy" id="157465"/>
    <lineage>
        <taxon>Bacteria</taxon>
        <taxon>Bacillati</taxon>
        <taxon>Actinomycetota</taxon>
        <taxon>Actinomycetes</taxon>
        <taxon>Streptosporangiales</taxon>
        <taxon>Nocardiopsidaceae</taxon>
        <taxon>Nocardiopsis</taxon>
    </lineage>
</organism>
<dbReference type="Proteomes" id="UP000572635">
    <property type="component" value="Unassembled WGS sequence"/>
</dbReference>
<dbReference type="GO" id="GO:0008168">
    <property type="term" value="F:methyltransferase activity"/>
    <property type="evidence" value="ECO:0007669"/>
    <property type="project" value="UniProtKB-KW"/>
</dbReference>
<keyword evidence="2" id="KW-0808">Transferase</keyword>
<dbReference type="Gene3D" id="3.40.50.150">
    <property type="entry name" value="Vaccinia Virus protein VP39"/>
    <property type="match status" value="1"/>
</dbReference>
<feature type="domain" description="Methyltransferase" evidence="1">
    <location>
        <begin position="44"/>
        <end position="140"/>
    </location>
</feature>
<dbReference type="GO" id="GO:0032259">
    <property type="term" value="P:methylation"/>
    <property type="evidence" value="ECO:0007669"/>
    <property type="project" value="UniProtKB-KW"/>
</dbReference>
<dbReference type="InterPro" id="IPR041698">
    <property type="entry name" value="Methyltransf_25"/>
</dbReference>